<evidence type="ECO:0000256" key="2">
    <source>
        <dbReference type="ARBA" id="ARBA00023002"/>
    </source>
</evidence>
<sequence>MKISRRKLILGVGAAGVLAGGASVLVPMVRRDGKFVETTSRAKAVTGTEGALPKEADAVIIGGGMMGIMTAINLAERGMSVTVLEKGDIAGEQSGRAYSQIISYKTSKEIFPLHHYGKMLWRGMNEKIGADTSYRTQGRVEVPSSADDLEKSQAWVESAKVWASDFDAPLNTRFIKGDELKQRLAGAKTDWPIAGFEEDSGSVDPETGVPVLAEYAKTLGVKIFTHCAVRGIETAGGKVSDVVTEKGAIKTSHVVLTGGIWSRLFMGNLGIDIPTLNVYLSQQRVSGVPGAPRGNVHLPSGIHFREQADGTYAVAPRIFTSSVVKDSFLLGPKFLHLLGGGELPLEFSIGEDLFNSFKMATSWNMDEVSPFETHRIATATQNSEHLDAVFARMKAEFPVFEQSKVVERWGAVVAPTFDELPIISEVKEYPGLVINTATVWGMTEGPASGEITADIVTGKKPVIDPAPFSLSRFS</sequence>
<gene>
    <name evidence="4" type="ORF">AYY17_00070</name>
</gene>
<evidence type="ECO:0000313" key="5">
    <source>
        <dbReference type="Proteomes" id="UP000092247"/>
    </source>
</evidence>
<dbReference type="STRING" id="368603.AYY16_03960"/>
<dbReference type="RefSeq" id="WP_067420278.1">
    <property type="nucleotide sequence ID" value="NZ_CBCPID010000003.1"/>
</dbReference>
<keyword evidence="2" id="KW-0560">Oxidoreductase</keyword>
<dbReference type="EMBL" id="LZEX01000001">
    <property type="protein sequence ID" value="OBU11197.1"/>
    <property type="molecule type" value="Genomic_DNA"/>
</dbReference>
<accession>A0A1B8HPG8</accession>
<dbReference type="GO" id="GO:0005886">
    <property type="term" value="C:plasma membrane"/>
    <property type="evidence" value="ECO:0007669"/>
    <property type="project" value="TreeGrafter"/>
</dbReference>
<dbReference type="InterPro" id="IPR006076">
    <property type="entry name" value="FAD-dep_OxRdtase"/>
</dbReference>
<evidence type="ECO:0000256" key="1">
    <source>
        <dbReference type="ARBA" id="ARBA00009410"/>
    </source>
</evidence>
<dbReference type="PANTHER" id="PTHR13847">
    <property type="entry name" value="SARCOSINE DEHYDROGENASE-RELATED"/>
    <property type="match status" value="1"/>
</dbReference>
<dbReference type="AlphaFoldDB" id="A0A1B8HPG8"/>
<dbReference type="Pfam" id="PF01266">
    <property type="entry name" value="DAO"/>
    <property type="match status" value="1"/>
</dbReference>
<dbReference type="InterPro" id="IPR006311">
    <property type="entry name" value="TAT_signal"/>
</dbReference>
<dbReference type="PANTHER" id="PTHR13847:SF280">
    <property type="entry name" value="D-AMINO ACID DEHYDROGENASE"/>
    <property type="match status" value="1"/>
</dbReference>
<dbReference type="Proteomes" id="UP000092247">
    <property type="component" value="Unassembled WGS sequence"/>
</dbReference>
<dbReference type="GO" id="GO:0055130">
    <property type="term" value="P:D-alanine catabolic process"/>
    <property type="evidence" value="ECO:0007669"/>
    <property type="project" value="TreeGrafter"/>
</dbReference>
<dbReference type="GO" id="GO:0008718">
    <property type="term" value="F:D-amino-acid dehydrogenase activity"/>
    <property type="evidence" value="ECO:0007669"/>
    <property type="project" value="TreeGrafter"/>
</dbReference>
<dbReference type="PROSITE" id="PS51318">
    <property type="entry name" value="TAT"/>
    <property type="match status" value="1"/>
</dbReference>
<comment type="caution">
    <text evidence="4">The sequence shown here is derived from an EMBL/GenBank/DDBJ whole genome shotgun (WGS) entry which is preliminary data.</text>
</comment>
<evidence type="ECO:0000259" key="3">
    <source>
        <dbReference type="Pfam" id="PF01266"/>
    </source>
</evidence>
<dbReference type="Gene3D" id="3.30.9.10">
    <property type="entry name" value="D-Amino Acid Oxidase, subunit A, domain 2"/>
    <property type="match status" value="2"/>
</dbReference>
<reference evidence="4 5" key="1">
    <citation type="submission" date="2016-06" db="EMBL/GenBank/DDBJ databases">
        <authorList>
            <person name="Kjaerup R.B."/>
            <person name="Dalgaard T.S."/>
            <person name="Juul-Madsen H.R."/>
        </authorList>
    </citation>
    <scope>NUCLEOTIDE SEQUENCE [LARGE SCALE GENOMIC DNA]</scope>
    <source>
        <strain evidence="4 5">GCSL-Mp3</strain>
    </source>
</reference>
<dbReference type="Gene3D" id="3.50.50.60">
    <property type="entry name" value="FAD/NAD(P)-binding domain"/>
    <property type="match status" value="2"/>
</dbReference>
<feature type="domain" description="FAD dependent oxidoreductase" evidence="3">
    <location>
        <begin position="57"/>
        <end position="454"/>
    </location>
</feature>
<dbReference type="GO" id="GO:0005737">
    <property type="term" value="C:cytoplasm"/>
    <property type="evidence" value="ECO:0007669"/>
    <property type="project" value="TreeGrafter"/>
</dbReference>
<comment type="similarity">
    <text evidence="1">Belongs to the DadA oxidoreductase family.</text>
</comment>
<organism evidence="4 5">
    <name type="scientific">Morganella psychrotolerans</name>
    <dbReference type="NCBI Taxonomy" id="368603"/>
    <lineage>
        <taxon>Bacteria</taxon>
        <taxon>Pseudomonadati</taxon>
        <taxon>Pseudomonadota</taxon>
        <taxon>Gammaproteobacteria</taxon>
        <taxon>Enterobacterales</taxon>
        <taxon>Morganellaceae</taxon>
        <taxon>Morganella</taxon>
    </lineage>
</organism>
<name>A0A1B8HPG8_9GAMM</name>
<protein>
    <submittedName>
        <fullName evidence="4">FAD-dependent oxidoreductase</fullName>
    </submittedName>
</protein>
<dbReference type="SUPFAM" id="SSF51905">
    <property type="entry name" value="FAD/NAD(P)-binding domain"/>
    <property type="match status" value="1"/>
</dbReference>
<dbReference type="InterPro" id="IPR036188">
    <property type="entry name" value="FAD/NAD-bd_sf"/>
</dbReference>
<evidence type="ECO:0000313" key="4">
    <source>
        <dbReference type="EMBL" id="OBU11197.1"/>
    </source>
</evidence>
<proteinExistence type="inferred from homology"/>